<dbReference type="OrthoDB" id="10675334at2759"/>
<dbReference type="EMBL" id="KB822720">
    <property type="protein sequence ID" value="ETN40162.1"/>
    <property type="molecule type" value="Genomic_DNA"/>
</dbReference>
<gene>
    <name evidence="2" type="ORF">HMPREF1541_04438</name>
</gene>
<keyword evidence="3" id="KW-1185">Reference proteome</keyword>
<dbReference type="GeneID" id="19971777"/>
<reference evidence="2 3" key="1">
    <citation type="submission" date="2013-03" db="EMBL/GenBank/DDBJ databases">
        <title>The Genome Sequence of Phialophora europaea CBS 101466.</title>
        <authorList>
            <consortium name="The Broad Institute Genomics Platform"/>
            <person name="Cuomo C."/>
            <person name="de Hoog S."/>
            <person name="Gorbushina A."/>
            <person name="Walker B."/>
            <person name="Young S.K."/>
            <person name="Zeng Q."/>
            <person name="Gargeya S."/>
            <person name="Fitzgerald M."/>
            <person name="Haas B."/>
            <person name="Abouelleil A."/>
            <person name="Allen A.W."/>
            <person name="Alvarado L."/>
            <person name="Arachchi H.M."/>
            <person name="Berlin A.M."/>
            <person name="Chapman S.B."/>
            <person name="Gainer-Dewar J."/>
            <person name="Goldberg J."/>
            <person name="Griggs A."/>
            <person name="Gujja S."/>
            <person name="Hansen M."/>
            <person name="Howarth C."/>
            <person name="Imamovic A."/>
            <person name="Ireland A."/>
            <person name="Larimer J."/>
            <person name="McCowan C."/>
            <person name="Murphy C."/>
            <person name="Pearson M."/>
            <person name="Poon T.W."/>
            <person name="Priest M."/>
            <person name="Roberts A."/>
            <person name="Saif S."/>
            <person name="Shea T."/>
            <person name="Sisk P."/>
            <person name="Sykes S."/>
            <person name="Wortman J."/>
            <person name="Nusbaum C."/>
            <person name="Birren B."/>
        </authorList>
    </citation>
    <scope>NUCLEOTIDE SEQUENCE [LARGE SCALE GENOMIC DNA]</scope>
    <source>
        <strain evidence="2 3">CBS 101466</strain>
    </source>
</reference>
<organism evidence="2 3">
    <name type="scientific">Cyphellophora europaea (strain CBS 101466)</name>
    <name type="common">Phialophora europaea</name>
    <dbReference type="NCBI Taxonomy" id="1220924"/>
    <lineage>
        <taxon>Eukaryota</taxon>
        <taxon>Fungi</taxon>
        <taxon>Dikarya</taxon>
        <taxon>Ascomycota</taxon>
        <taxon>Pezizomycotina</taxon>
        <taxon>Eurotiomycetes</taxon>
        <taxon>Chaetothyriomycetidae</taxon>
        <taxon>Chaetothyriales</taxon>
        <taxon>Cyphellophoraceae</taxon>
        <taxon>Cyphellophora</taxon>
    </lineage>
</organism>
<name>W2RUN4_CYPE1</name>
<dbReference type="HOGENOM" id="CLU_918346_0_0_1"/>
<dbReference type="InParanoid" id="W2RUN4"/>
<proteinExistence type="predicted"/>
<accession>W2RUN4</accession>
<dbReference type="Proteomes" id="UP000030752">
    <property type="component" value="Unassembled WGS sequence"/>
</dbReference>
<evidence type="ECO:0000313" key="3">
    <source>
        <dbReference type="Proteomes" id="UP000030752"/>
    </source>
</evidence>
<feature type="compositionally biased region" description="Basic and acidic residues" evidence="1">
    <location>
        <begin position="273"/>
        <end position="284"/>
    </location>
</feature>
<feature type="region of interest" description="Disordered" evidence="1">
    <location>
        <begin position="273"/>
        <end position="303"/>
    </location>
</feature>
<evidence type="ECO:0000313" key="2">
    <source>
        <dbReference type="EMBL" id="ETN40162.1"/>
    </source>
</evidence>
<protein>
    <submittedName>
        <fullName evidence="2">Uncharacterized protein</fullName>
    </submittedName>
</protein>
<dbReference type="VEuPathDB" id="FungiDB:HMPREF1541_04438"/>
<evidence type="ECO:0000256" key="1">
    <source>
        <dbReference type="SAM" id="MobiDB-lite"/>
    </source>
</evidence>
<dbReference type="AlphaFoldDB" id="W2RUN4"/>
<sequence>MPGVIQTNGEASGSHQKSKSITLSQIQVSRYDNLAEAFANTVKITSDLKRKVNNVKNLDKELDEKESVLDKNLRVSSTMPVALALEDASRALADFETTDMLGETLKHGLPKEIAGITAFDIAQIQKKLAEKRNLQLNSLYAQFLRCPADKYLEQYVPRTTQCPKPTRVKTELREAIAQKTAIAVKEAQREVLSKYSGKDELQHVMDRYEQICAEAVADDRIIAKQLGNTYEVLQARTDGEPMAKLSGKPSLADVKALVSKIKIARTEAIKTEKQTQEALKKTHQNEMAAKYQTALSHRKARDA</sequence>
<dbReference type="RefSeq" id="XP_008717005.1">
    <property type="nucleotide sequence ID" value="XM_008718783.1"/>
</dbReference>